<accession>A0ABR8GZL9</accession>
<evidence type="ECO:0000313" key="1">
    <source>
        <dbReference type="EMBL" id="MBD2608704.1"/>
    </source>
</evidence>
<keyword evidence="2" id="KW-1185">Reference proteome</keyword>
<organism evidence="1 2">
    <name type="scientific">Scytonema hofmannii FACHB-248</name>
    <dbReference type="NCBI Taxonomy" id="1842502"/>
    <lineage>
        <taxon>Bacteria</taxon>
        <taxon>Bacillati</taxon>
        <taxon>Cyanobacteriota</taxon>
        <taxon>Cyanophyceae</taxon>
        <taxon>Nostocales</taxon>
        <taxon>Scytonemataceae</taxon>
        <taxon>Scytonema</taxon>
    </lineage>
</organism>
<dbReference type="EMBL" id="JACJTA010000105">
    <property type="protein sequence ID" value="MBD2608704.1"/>
    <property type="molecule type" value="Genomic_DNA"/>
</dbReference>
<name>A0ABR8GZL9_9CYAN</name>
<comment type="caution">
    <text evidence="1">The sequence shown here is derived from an EMBL/GenBank/DDBJ whole genome shotgun (WGS) entry which is preliminary data.</text>
</comment>
<protein>
    <submittedName>
        <fullName evidence="1">Uncharacterized protein</fullName>
    </submittedName>
</protein>
<sequence length="430" mass="47783">MLFQFAPAIQALIDSGKYEIVRNTVTGQLLGIVRDKATGKFVAQAVGLGTNVIGSPVNPLFAPVQVAMGGLEMIQTHLGFQKNYAMLNALQVSVGVLQATTAVIGVGTVAAVVLSAVNLHQTLKLREDVKLLRLEVKDGFIDMKEVLEDQGAEILKHIDQVAQDIEFKHHRTILAQAYGHFIEAVNWLRNTLMLPDATDRNAALVGVEGMLRKAIADYNNPQLYNDICAAGKLRRFECAWAIDQTITLTYQLRGAYEVVSDRLSILQAKIRQDSLSLIDLCKTDDELDFLFPEIARICDHDLAVLNSWQNNVNWKRLLPPSEIKLLQSADFDTSEVSVGTDAIADPTADSIPPEVLLYEKLKQKSHSASLRDQLKFMLKPNLRQGHESYISQQATASGYKALAPSNWQEIPDFTVANLYWYFKHQQPLAS</sequence>
<reference evidence="1 2" key="1">
    <citation type="journal article" date="2020" name="ISME J.">
        <title>Comparative genomics reveals insights into cyanobacterial evolution and habitat adaptation.</title>
        <authorList>
            <person name="Chen M.Y."/>
            <person name="Teng W.K."/>
            <person name="Zhao L."/>
            <person name="Hu C.X."/>
            <person name="Zhou Y.K."/>
            <person name="Han B.P."/>
            <person name="Song L.R."/>
            <person name="Shu W.S."/>
        </authorList>
    </citation>
    <scope>NUCLEOTIDE SEQUENCE [LARGE SCALE GENOMIC DNA]</scope>
    <source>
        <strain evidence="1 2">FACHB-248</strain>
    </source>
</reference>
<gene>
    <name evidence="1" type="ORF">H6G81_30360</name>
</gene>
<dbReference type="RefSeq" id="WP_029637146.1">
    <property type="nucleotide sequence ID" value="NZ_JACJTA010000105.1"/>
</dbReference>
<evidence type="ECO:0000313" key="2">
    <source>
        <dbReference type="Proteomes" id="UP000660380"/>
    </source>
</evidence>
<proteinExistence type="predicted"/>
<dbReference type="Proteomes" id="UP000660380">
    <property type="component" value="Unassembled WGS sequence"/>
</dbReference>